<evidence type="ECO:0000256" key="4">
    <source>
        <dbReference type="ARBA" id="ARBA00022723"/>
    </source>
</evidence>
<keyword evidence="5" id="KW-0408">Iron</keyword>
<dbReference type="InterPro" id="IPR058240">
    <property type="entry name" value="rSAM_sf"/>
</dbReference>
<reference evidence="9" key="1">
    <citation type="journal article" date="2019" name="Int. J. Syst. Evol. Microbiol.">
        <title>The Global Catalogue of Microorganisms (GCM) 10K type strain sequencing project: providing services to taxonomists for standard genome sequencing and annotation.</title>
        <authorList>
            <consortium name="The Broad Institute Genomics Platform"/>
            <consortium name="The Broad Institute Genome Sequencing Center for Infectious Disease"/>
            <person name="Wu L."/>
            <person name="Ma J."/>
        </authorList>
    </citation>
    <scope>NUCLEOTIDE SEQUENCE [LARGE SCALE GENOMIC DNA]</scope>
    <source>
        <strain evidence="9">CCUG 46385</strain>
    </source>
</reference>
<evidence type="ECO:0000256" key="1">
    <source>
        <dbReference type="ARBA" id="ARBA00001966"/>
    </source>
</evidence>
<organism evidence="8 9">
    <name type="scientific">Filifactor villosus</name>
    <dbReference type="NCBI Taxonomy" id="29374"/>
    <lineage>
        <taxon>Bacteria</taxon>
        <taxon>Bacillati</taxon>
        <taxon>Bacillota</taxon>
        <taxon>Clostridia</taxon>
        <taxon>Peptostreptococcales</taxon>
        <taxon>Filifactoraceae</taxon>
        <taxon>Filifactor</taxon>
    </lineage>
</organism>
<dbReference type="PANTHER" id="PTHR43273:SF8">
    <property type="entry name" value="RADICAL SAM DOMAIN PROTEIN"/>
    <property type="match status" value="1"/>
</dbReference>
<comment type="caution">
    <text evidence="8">The sequence shown here is derived from an EMBL/GenBank/DDBJ whole genome shotgun (WGS) entry which is preliminary data.</text>
</comment>
<dbReference type="SFLD" id="SFLDS00029">
    <property type="entry name" value="Radical_SAM"/>
    <property type="match status" value="1"/>
</dbReference>
<evidence type="ECO:0000256" key="3">
    <source>
        <dbReference type="ARBA" id="ARBA00022691"/>
    </source>
</evidence>
<dbReference type="InterPro" id="IPR007197">
    <property type="entry name" value="rSAM"/>
</dbReference>
<dbReference type="InterPro" id="IPR023885">
    <property type="entry name" value="4Fe4S-binding_SPASM_dom"/>
</dbReference>
<dbReference type="InterPro" id="IPR024025">
    <property type="entry name" value="SCIFF_rSAM_maturase"/>
</dbReference>
<dbReference type="Proteomes" id="UP001595916">
    <property type="component" value="Unassembled WGS sequence"/>
</dbReference>
<sequence>MIHQYKLNGYNIVLDVHSGSVHAVDEVAYDIIEWYQQYDQEEIVEKIQEKYPSYGLSREEIFDCMDDVEELKRTGQLFTEDIYESLSGRKKSDDVIKAMCLHVSHTCNLSCEYCFARQGKYQGTDALMSFEVGKKALDFLVERSGSRVNLEVDFFGGEPLMNWDVVKKLVEYGRSLEKKYKKNFRFTLTTNGVLLDDEVIEFANREMHNVVLSLDGRREVHDRFRKNYAGKGSYDVILPKFQKLVESRNGEGYYMRGTFTHHNTDFTNDVLHMADLGFTELSMEPVVSSEQDANALTEEDLPKLFEQYEILAKEMLKRKKEGRPFSFYHYTIDLENGPCVHKRILGCGSGTEYLAVTPWGDLYPCHQFVNDPSCRMGSLDEGITNATLQEEFKACNIYSHEECVDCWAKLYCSGGCAANSYHATGKITGIYDYGCRLFRKRMECAIMMKVAEADEE</sequence>
<dbReference type="CDD" id="cd21124">
    <property type="entry name" value="SPASM_CteB-like"/>
    <property type="match status" value="1"/>
</dbReference>
<evidence type="ECO:0000259" key="7">
    <source>
        <dbReference type="PROSITE" id="PS51918"/>
    </source>
</evidence>
<evidence type="ECO:0000256" key="6">
    <source>
        <dbReference type="ARBA" id="ARBA00023014"/>
    </source>
</evidence>
<dbReference type="CDD" id="cd01335">
    <property type="entry name" value="Radical_SAM"/>
    <property type="match status" value="1"/>
</dbReference>
<accession>A0ABV9QP69</accession>
<evidence type="ECO:0000313" key="9">
    <source>
        <dbReference type="Proteomes" id="UP001595916"/>
    </source>
</evidence>
<feature type="domain" description="Radical SAM core" evidence="7">
    <location>
        <begin position="93"/>
        <end position="318"/>
    </location>
</feature>
<evidence type="ECO:0000313" key="8">
    <source>
        <dbReference type="EMBL" id="MFC4805659.1"/>
    </source>
</evidence>
<dbReference type="NCBIfam" id="TIGR04085">
    <property type="entry name" value="rSAM_more_4Fe4S"/>
    <property type="match status" value="1"/>
</dbReference>
<keyword evidence="6" id="KW-0411">Iron-sulfur</keyword>
<gene>
    <name evidence="8" type="primary">scfB</name>
    <name evidence="8" type="ORF">ACFO4R_11350</name>
</gene>
<dbReference type="SFLD" id="SFLDG01384">
    <property type="entry name" value="thioether_bond_formation_requi"/>
    <property type="match status" value="1"/>
</dbReference>
<dbReference type="SFLD" id="SFLDG01067">
    <property type="entry name" value="SPASM/twitch_domain_containing"/>
    <property type="match status" value="1"/>
</dbReference>
<keyword evidence="4" id="KW-0479">Metal-binding</keyword>
<evidence type="ECO:0000256" key="2">
    <source>
        <dbReference type="ARBA" id="ARBA00022485"/>
    </source>
</evidence>
<dbReference type="NCBIfam" id="TIGR03974">
    <property type="entry name" value="rSAM_six_Cys"/>
    <property type="match status" value="1"/>
</dbReference>
<dbReference type="SUPFAM" id="SSF102114">
    <property type="entry name" value="Radical SAM enzymes"/>
    <property type="match status" value="1"/>
</dbReference>
<dbReference type="Pfam" id="PF04055">
    <property type="entry name" value="Radical_SAM"/>
    <property type="match status" value="1"/>
</dbReference>
<comment type="cofactor">
    <cofactor evidence="1">
        <name>[4Fe-4S] cluster</name>
        <dbReference type="ChEBI" id="CHEBI:49883"/>
    </cofactor>
</comment>
<dbReference type="PROSITE" id="PS01305">
    <property type="entry name" value="MOAA_NIFB_PQQE"/>
    <property type="match status" value="1"/>
</dbReference>
<dbReference type="RefSeq" id="WP_379789276.1">
    <property type="nucleotide sequence ID" value="NZ_JBHSHL010000056.1"/>
</dbReference>
<keyword evidence="9" id="KW-1185">Reference proteome</keyword>
<name>A0ABV9QP69_9FIRM</name>
<keyword evidence="3" id="KW-0949">S-adenosyl-L-methionine</keyword>
<dbReference type="Gene3D" id="3.20.20.70">
    <property type="entry name" value="Aldolase class I"/>
    <property type="match status" value="1"/>
</dbReference>
<dbReference type="EMBL" id="JBHSHL010000056">
    <property type="protein sequence ID" value="MFC4805659.1"/>
    <property type="molecule type" value="Genomic_DNA"/>
</dbReference>
<evidence type="ECO:0000256" key="5">
    <source>
        <dbReference type="ARBA" id="ARBA00023004"/>
    </source>
</evidence>
<dbReference type="InterPro" id="IPR023867">
    <property type="entry name" value="Sulphatase_maturase_rSAM"/>
</dbReference>
<dbReference type="InterPro" id="IPR013785">
    <property type="entry name" value="Aldolase_TIM"/>
</dbReference>
<keyword evidence="2" id="KW-0004">4Fe-4S</keyword>
<dbReference type="PROSITE" id="PS51918">
    <property type="entry name" value="RADICAL_SAM"/>
    <property type="match status" value="1"/>
</dbReference>
<dbReference type="InterPro" id="IPR000385">
    <property type="entry name" value="MoaA_NifB_PqqE_Fe-S-bd_CS"/>
</dbReference>
<protein>
    <submittedName>
        <fullName evidence="8">Thioether cross-link-forming SCIFF peptide maturase</fullName>
    </submittedName>
</protein>
<proteinExistence type="predicted"/>
<dbReference type="PANTHER" id="PTHR43273">
    <property type="entry name" value="ANAEROBIC SULFATASE-MATURATING ENZYME HOMOLOG ASLB-RELATED"/>
    <property type="match status" value="1"/>
</dbReference>
<dbReference type="SFLD" id="SFLDG01386">
    <property type="entry name" value="main_SPASM_domain-containing"/>
    <property type="match status" value="1"/>
</dbReference>
<dbReference type="InterPro" id="IPR047602">
    <property type="entry name" value="SPASM_CteB-like"/>
</dbReference>